<reference evidence="4" key="1">
    <citation type="submission" date="2022-10" db="EMBL/GenBank/DDBJ databases">
        <title>Luteolibacter sp. GHJ8, whole genome shotgun sequencing project.</title>
        <authorList>
            <person name="Zhao G."/>
            <person name="Shen L."/>
        </authorList>
    </citation>
    <scope>NUCLEOTIDE SEQUENCE</scope>
    <source>
        <strain evidence="4">GHJ8</strain>
    </source>
</reference>
<name>A0ABT3GA25_9BACT</name>
<dbReference type="RefSeq" id="WP_264516272.1">
    <property type="nucleotide sequence ID" value="NZ_JAPDDR010000017.1"/>
</dbReference>
<evidence type="ECO:0000313" key="4">
    <source>
        <dbReference type="EMBL" id="MCW1916687.1"/>
    </source>
</evidence>
<dbReference type="EMBL" id="JAPDDR010000017">
    <property type="protein sequence ID" value="MCW1916687.1"/>
    <property type="molecule type" value="Genomic_DNA"/>
</dbReference>
<evidence type="ECO:0000256" key="2">
    <source>
        <dbReference type="ARBA" id="ARBA00022801"/>
    </source>
</evidence>
<dbReference type="SUPFAM" id="SSF52788">
    <property type="entry name" value="Phosphotyrosine protein phosphatases I"/>
    <property type="match status" value="1"/>
</dbReference>
<evidence type="ECO:0000256" key="1">
    <source>
        <dbReference type="ARBA" id="ARBA00011063"/>
    </source>
</evidence>
<feature type="domain" description="Phosphotyrosine protein phosphatase I" evidence="3">
    <location>
        <begin position="8"/>
        <end position="157"/>
    </location>
</feature>
<dbReference type="PANTHER" id="PTHR47439">
    <property type="entry name" value="LOW MOLECULAR WEIGHT PHOSPHOTYROSINE PROTEIN PHOSPHATASE-RELATED"/>
    <property type="match status" value="1"/>
</dbReference>
<evidence type="ECO:0000259" key="3">
    <source>
        <dbReference type="SMART" id="SM00226"/>
    </source>
</evidence>
<dbReference type="PRINTS" id="PR00719">
    <property type="entry name" value="LMWPTPASE"/>
</dbReference>
<accession>A0ABT3GA25</accession>
<dbReference type="PANTHER" id="PTHR47439:SF1">
    <property type="entry name" value="ACID PHOSPHATASE"/>
    <property type="match status" value="1"/>
</dbReference>
<evidence type="ECO:0000313" key="5">
    <source>
        <dbReference type="Proteomes" id="UP001165653"/>
    </source>
</evidence>
<comment type="similarity">
    <text evidence="1">Belongs to the low molecular weight phosphotyrosine protein phosphatase family.</text>
</comment>
<dbReference type="SMART" id="SM00226">
    <property type="entry name" value="LMWPc"/>
    <property type="match status" value="1"/>
</dbReference>
<gene>
    <name evidence="4" type="ORF">OJ996_24080</name>
</gene>
<dbReference type="Gene3D" id="3.40.50.2300">
    <property type="match status" value="1"/>
</dbReference>
<dbReference type="InterPro" id="IPR036196">
    <property type="entry name" value="Ptyr_pPase_sf"/>
</dbReference>
<organism evidence="4 5">
    <name type="scientific">Luteolibacter rhizosphaerae</name>
    <dbReference type="NCBI Taxonomy" id="2989719"/>
    <lineage>
        <taxon>Bacteria</taxon>
        <taxon>Pseudomonadati</taxon>
        <taxon>Verrucomicrobiota</taxon>
        <taxon>Verrucomicrobiia</taxon>
        <taxon>Verrucomicrobiales</taxon>
        <taxon>Verrucomicrobiaceae</taxon>
        <taxon>Luteolibacter</taxon>
    </lineage>
</organism>
<dbReference type="CDD" id="cd16343">
    <property type="entry name" value="LMWPTP"/>
    <property type="match status" value="1"/>
</dbReference>
<dbReference type="Proteomes" id="UP001165653">
    <property type="component" value="Unassembled WGS sequence"/>
</dbReference>
<protein>
    <submittedName>
        <fullName evidence="4">Low molecular weight phosphotyrosine protein phosphatase</fullName>
    </submittedName>
</protein>
<proteinExistence type="inferred from homology"/>
<comment type="caution">
    <text evidence="4">The sequence shown here is derived from an EMBL/GenBank/DDBJ whole genome shotgun (WGS) entry which is preliminary data.</text>
</comment>
<dbReference type="InterPro" id="IPR052995">
    <property type="entry name" value="LMW-PTP"/>
</dbReference>
<keyword evidence="5" id="KW-1185">Reference proteome</keyword>
<dbReference type="InterPro" id="IPR017867">
    <property type="entry name" value="Tyr_phospatase_low_mol_wt"/>
</dbReference>
<dbReference type="Pfam" id="PF01451">
    <property type="entry name" value="LMWPc"/>
    <property type="match status" value="1"/>
</dbReference>
<dbReference type="InterPro" id="IPR023485">
    <property type="entry name" value="Ptyr_pPase"/>
</dbReference>
<sequence length="161" mass="17731">MSNPRKPFRVLFVCMGNICRSPAAEIVCSKLLSESDLRDSVEIDSAGTIGYHSGKGPDSRMAATLKARGYPIFGRARQVQPQDLEDFDLILVADEENLADVRRLDRDGSRSAKIKLLVDYCENHDAPRVPDPYYGGQSGFEEVADLVEDACAGLLAQLRAR</sequence>
<keyword evidence="2" id="KW-0378">Hydrolase</keyword>